<keyword evidence="11" id="KW-1185">Reference proteome</keyword>
<comment type="caution">
    <text evidence="10">The sequence shown here is derived from an EMBL/GenBank/DDBJ whole genome shotgun (WGS) entry which is preliminary data.</text>
</comment>
<keyword evidence="2" id="KW-0444">Lipid biosynthesis</keyword>
<dbReference type="Pfam" id="PF13685">
    <property type="entry name" value="Fe-ADH_2"/>
    <property type="match status" value="1"/>
</dbReference>
<dbReference type="PANTHER" id="PTHR43616">
    <property type="entry name" value="GLYCEROL DEHYDROGENASE"/>
    <property type="match status" value="1"/>
</dbReference>
<dbReference type="RefSeq" id="WP_186918150.1">
    <property type="nucleotide sequence ID" value="NZ_JACOPQ010000001.1"/>
</dbReference>
<dbReference type="InterPro" id="IPR016205">
    <property type="entry name" value="Glycerol_DH"/>
</dbReference>
<dbReference type="GO" id="GO:0008654">
    <property type="term" value="P:phospholipid biosynthetic process"/>
    <property type="evidence" value="ECO:0007669"/>
    <property type="project" value="UniProtKB-KW"/>
</dbReference>
<evidence type="ECO:0000256" key="2">
    <source>
        <dbReference type="ARBA" id="ARBA00022516"/>
    </source>
</evidence>
<dbReference type="GO" id="GO:0005829">
    <property type="term" value="C:cytosol"/>
    <property type="evidence" value="ECO:0007669"/>
    <property type="project" value="TreeGrafter"/>
</dbReference>
<evidence type="ECO:0000256" key="6">
    <source>
        <dbReference type="ARBA" id="ARBA00023027"/>
    </source>
</evidence>
<dbReference type="Gene3D" id="3.40.50.1970">
    <property type="match status" value="1"/>
</dbReference>
<evidence type="ECO:0000313" key="10">
    <source>
        <dbReference type="EMBL" id="MBC5735477.1"/>
    </source>
</evidence>
<evidence type="ECO:0000256" key="7">
    <source>
        <dbReference type="ARBA" id="ARBA00023098"/>
    </source>
</evidence>
<keyword evidence="6" id="KW-0520">NAD</keyword>
<reference evidence="10" key="1">
    <citation type="submission" date="2020-08" db="EMBL/GenBank/DDBJ databases">
        <title>Genome public.</title>
        <authorList>
            <person name="Liu C."/>
            <person name="Sun Q."/>
        </authorList>
    </citation>
    <scope>NUCLEOTIDE SEQUENCE</scope>
    <source>
        <strain evidence="10">NSJ-52</strain>
    </source>
</reference>
<keyword evidence="7" id="KW-0443">Lipid metabolism</keyword>
<dbReference type="PANTHER" id="PTHR43616:SF5">
    <property type="entry name" value="GLYCEROL DEHYDROGENASE 1"/>
    <property type="match status" value="1"/>
</dbReference>
<accession>A0A8J6JHN7</accession>
<organism evidence="10 11">
    <name type="scientific">Lawsonibacter faecis</name>
    <dbReference type="NCBI Taxonomy" id="2763052"/>
    <lineage>
        <taxon>Bacteria</taxon>
        <taxon>Bacillati</taxon>
        <taxon>Bacillota</taxon>
        <taxon>Clostridia</taxon>
        <taxon>Eubacteriales</taxon>
        <taxon>Oscillospiraceae</taxon>
        <taxon>Lawsonibacter</taxon>
    </lineage>
</organism>
<evidence type="ECO:0000256" key="5">
    <source>
        <dbReference type="ARBA" id="ARBA00023002"/>
    </source>
</evidence>
<keyword evidence="9" id="KW-1208">Phospholipid metabolism</keyword>
<proteinExistence type="predicted"/>
<evidence type="ECO:0000256" key="3">
    <source>
        <dbReference type="ARBA" id="ARBA00022723"/>
    </source>
</evidence>
<evidence type="ECO:0000313" key="11">
    <source>
        <dbReference type="Proteomes" id="UP000607645"/>
    </source>
</evidence>
<keyword evidence="4" id="KW-0521">NADP</keyword>
<evidence type="ECO:0000256" key="9">
    <source>
        <dbReference type="ARBA" id="ARBA00023264"/>
    </source>
</evidence>
<evidence type="ECO:0000256" key="4">
    <source>
        <dbReference type="ARBA" id="ARBA00022857"/>
    </source>
</evidence>
<keyword evidence="3" id="KW-0479">Metal-binding</keyword>
<dbReference type="GO" id="GO:0046872">
    <property type="term" value="F:metal ion binding"/>
    <property type="evidence" value="ECO:0007669"/>
    <property type="project" value="UniProtKB-KW"/>
</dbReference>
<keyword evidence="5" id="KW-0560">Oxidoreductase</keyword>
<sequence length="399" mass="42715">MSSFDQYLSRPIPCACGRAHRVPIRRIDCDMWRSDPAAGMEQLLGGRRALLLCDAHTCEAMNAPLSRRLTERGWSLTVREFGGSAPLVNDERTVGTALLDMTAEIDGIIAVGGGTVTDLGRFLGSRTGKPFVLVMTCPSMDGYASNVAGMMIGGKKKVLKDCRFPAGIFADPQVMCSAPMDLIRSGYGDMLGKRTALPDWVLARTFNGDYYCARIAGLTAESAGWCGDTAAVAALLSRDPGQVLRLTESLVLTGINMALCEDTRPASGSEHIFSHYLVESAIAAGRLPPSHGASVGFGTLVATLLYEFLLDTAAPPELAPIQAELRESLLPSDTVYALLEQSGIGGKLTDYLAGEGALREMLRACAGPEKRYTILRYLSGRSLLDSAADYVCTAMRERG</sequence>
<keyword evidence="8" id="KW-0594">Phospholipid biosynthesis</keyword>
<gene>
    <name evidence="10" type="ORF">H8S62_00460</name>
</gene>
<evidence type="ECO:0000256" key="8">
    <source>
        <dbReference type="ARBA" id="ARBA00023209"/>
    </source>
</evidence>
<keyword evidence="1" id="KW-0963">Cytoplasm</keyword>
<dbReference type="InterPro" id="IPR032837">
    <property type="entry name" value="G1PDH"/>
</dbReference>
<dbReference type="AlphaFoldDB" id="A0A8J6JHN7"/>
<dbReference type="EMBL" id="JACOPQ010000001">
    <property type="protein sequence ID" value="MBC5735477.1"/>
    <property type="molecule type" value="Genomic_DNA"/>
</dbReference>
<dbReference type="GO" id="GO:0016614">
    <property type="term" value="F:oxidoreductase activity, acting on CH-OH group of donors"/>
    <property type="evidence" value="ECO:0007669"/>
    <property type="project" value="InterPro"/>
</dbReference>
<evidence type="ECO:0000256" key="1">
    <source>
        <dbReference type="ARBA" id="ARBA00022490"/>
    </source>
</evidence>
<dbReference type="SUPFAM" id="SSF56796">
    <property type="entry name" value="Dehydroquinate synthase-like"/>
    <property type="match status" value="1"/>
</dbReference>
<dbReference type="Gene3D" id="1.20.1090.10">
    <property type="entry name" value="Dehydroquinate synthase-like - alpha domain"/>
    <property type="match status" value="1"/>
</dbReference>
<protein>
    <submittedName>
        <fullName evidence="10">Iron-containing alcohol dehydrogenase</fullName>
    </submittedName>
</protein>
<name>A0A8J6JHN7_9FIRM</name>
<dbReference type="Proteomes" id="UP000607645">
    <property type="component" value="Unassembled WGS sequence"/>
</dbReference>